<comment type="caution">
    <text evidence="6">The sequence shown here is derived from an EMBL/GenBank/DDBJ whole genome shotgun (WGS) entry which is preliminary data.</text>
</comment>
<evidence type="ECO:0000313" key="7">
    <source>
        <dbReference type="Proteomes" id="UP000218102"/>
    </source>
</evidence>
<dbReference type="AlphaFoldDB" id="A0A2A3M8H5"/>
<dbReference type="PANTHER" id="PTHR30349:SF41">
    <property type="entry name" value="INTEGRASE_RECOMBINASE PROTEIN MJ0367-RELATED"/>
    <property type="match status" value="1"/>
</dbReference>
<dbReference type="Proteomes" id="UP000218102">
    <property type="component" value="Unassembled WGS sequence"/>
</dbReference>
<evidence type="ECO:0000256" key="4">
    <source>
        <dbReference type="ARBA" id="ARBA00023172"/>
    </source>
</evidence>
<feature type="domain" description="Tyr recombinase" evidence="5">
    <location>
        <begin position="204"/>
        <end position="426"/>
    </location>
</feature>
<evidence type="ECO:0000259" key="5">
    <source>
        <dbReference type="PROSITE" id="PS51898"/>
    </source>
</evidence>
<evidence type="ECO:0000256" key="3">
    <source>
        <dbReference type="ARBA" id="ARBA00023125"/>
    </source>
</evidence>
<organism evidence="6 7">
    <name type="scientific">Pseudomonas plecoglossicida</name>
    <dbReference type="NCBI Taxonomy" id="70775"/>
    <lineage>
        <taxon>Bacteria</taxon>
        <taxon>Pseudomonadati</taxon>
        <taxon>Pseudomonadota</taxon>
        <taxon>Gammaproteobacteria</taxon>
        <taxon>Pseudomonadales</taxon>
        <taxon>Pseudomonadaceae</taxon>
        <taxon>Pseudomonas</taxon>
    </lineage>
</organism>
<dbReference type="GO" id="GO:0015074">
    <property type="term" value="P:DNA integration"/>
    <property type="evidence" value="ECO:0007669"/>
    <property type="project" value="UniProtKB-KW"/>
</dbReference>
<sequence>MKNFLLARCVVAGVNCFAIETKVGRVKVNGVEQTNRTMISGGLAELTVKTYISALAKYLDFVVEYISCLLLFGSSSAGVDFEYILDKFFESLSVGGYSEDQVLAETCRRLNKRPVKRRTINVYRSALLMVFQVADKYEDAEVSLFGLDSGFEPFKFTRRVKLKGYEISRLESESFLAGCIRGSVSSRLVNQLPKYYRGSAKHFVGELRLNREDILRAIPLIKNIRDRCVITLLAAGGMRISECLQLLQRDIDTKKLKVFLRDPRDRLAVYYEMGLSVTQVNSLRWKGRSRPEVFMVEPFATMFWRYYAEYLVSKDYPIFDANGLWIAHEFVFCLQKGRTKGLPLCFGDEGLIRKSFKRLFEKVGVECVAPHDLRHCYVSFVANELETPQGKGEGVEKTSKIVGHVNPASTAVYDHFNQDELTGRAEEAYRNIGYHPEMLSE</sequence>
<dbReference type="EMBL" id="NTME01000005">
    <property type="protein sequence ID" value="PBJ96346.1"/>
    <property type="molecule type" value="Genomic_DNA"/>
</dbReference>
<dbReference type="SUPFAM" id="SSF56349">
    <property type="entry name" value="DNA breaking-rejoining enzymes"/>
    <property type="match status" value="1"/>
</dbReference>
<evidence type="ECO:0000313" key="6">
    <source>
        <dbReference type="EMBL" id="PBJ96346.1"/>
    </source>
</evidence>
<dbReference type="InterPro" id="IPR050090">
    <property type="entry name" value="Tyrosine_recombinase_XerCD"/>
</dbReference>
<dbReference type="Pfam" id="PF00589">
    <property type="entry name" value="Phage_integrase"/>
    <property type="match status" value="1"/>
</dbReference>
<proteinExistence type="inferred from homology"/>
<evidence type="ECO:0000256" key="2">
    <source>
        <dbReference type="ARBA" id="ARBA00022908"/>
    </source>
</evidence>
<dbReference type="PROSITE" id="PS51898">
    <property type="entry name" value="TYR_RECOMBINASE"/>
    <property type="match status" value="1"/>
</dbReference>
<reference evidence="6 7" key="1">
    <citation type="submission" date="2017-09" db="EMBL/GenBank/DDBJ databases">
        <authorList>
            <person name="Ehlers B."/>
            <person name="Leendertz F.H."/>
        </authorList>
    </citation>
    <scope>NUCLEOTIDE SEQUENCE [LARGE SCALE GENOMIC DNA]</scope>
    <source>
        <strain evidence="6 7">DJ-1</strain>
    </source>
</reference>
<name>A0A2A3M8H5_PSEDL</name>
<dbReference type="InterPro" id="IPR011010">
    <property type="entry name" value="DNA_brk_join_enz"/>
</dbReference>
<dbReference type="CDD" id="cd00397">
    <property type="entry name" value="DNA_BRE_C"/>
    <property type="match status" value="1"/>
</dbReference>
<comment type="similarity">
    <text evidence="1">Belongs to the 'phage' integrase family.</text>
</comment>
<dbReference type="GO" id="GO:0006310">
    <property type="term" value="P:DNA recombination"/>
    <property type="evidence" value="ECO:0007669"/>
    <property type="project" value="UniProtKB-KW"/>
</dbReference>
<keyword evidence="3" id="KW-0238">DNA-binding</keyword>
<gene>
    <name evidence="6" type="ORF">CMV24_06375</name>
</gene>
<dbReference type="InterPro" id="IPR013762">
    <property type="entry name" value="Integrase-like_cat_sf"/>
</dbReference>
<keyword evidence="4" id="KW-0233">DNA recombination</keyword>
<accession>A0A2A3M8H5</accession>
<dbReference type="PANTHER" id="PTHR30349">
    <property type="entry name" value="PHAGE INTEGRASE-RELATED"/>
    <property type="match status" value="1"/>
</dbReference>
<dbReference type="GO" id="GO:0003677">
    <property type="term" value="F:DNA binding"/>
    <property type="evidence" value="ECO:0007669"/>
    <property type="project" value="UniProtKB-KW"/>
</dbReference>
<evidence type="ECO:0000256" key="1">
    <source>
        <dbReference type="ARBA" id="ARBA00008857"/>
    </source>
</evidence>
<protein>
    <recommendedName>
        <fullName evidence="5">Tyr recombinase domain-containing protein</fullName>
    </recommendedName>
</protein>
<dbReference type="RefSeq" id="WP_084728203.1">
    <property type="nucleotide sequence ID" value="NZ_NTME01000005.1"/>
</dbReference>
<dbReference type="Gene3D" id="1.10.443.10">
    <property type="entry name" value="Intergrase catalytic core"/>
    <property type="match status" value="1"/>
</dbReference>
<dbReference type="InterPro" id="IPR002104">
    <property type="entry name" value="Integrase_catalytic"/>
</dbReference>
<keyword evidence="2" id="KW-0229">DNA integration</keyword>